<sequence>MIKQYFRDSFKLKRLIHFLVVLAIGIVILISAITYLKLNNRYANTAKQIQFIASDSLMGMGVWYLAYGVILISVRSGLGSGIVKIHQNKTRAKLLRRISKIEVKTSLSNDERVELKVLNEDLKDLQQRQEIANLSKKNNIIYWILIALGIIILAIAIVLIYV</sequence>
<keyword evidence="1" id="KW-0175">Coiled coil</keyword>
<name>A0A4P6MRP6_9BACT</name>
<gene>
    <name evidence="3" type="ORF">EG856_02310</name>
</gene>
<feature type="transmembrane region" description="Helical" evidence="2">
    <location>
        <begin position="15"/>
        <end position="36"/>
    </location>
</feature>
<evidence type="ECO:0000256" key="2">
    <source>
        <dbReference type="SAM" id="Phobius"/>
    </source>
</evidence>
<protein>
    <recommendedName>
        <fullName evidence="5">DUF3899 domain-containing protein</fullName>
    </recommendedName>
</protein>
<feature type="coiled-coil region" evidence="1">
    <location>
        <begin position="108"/>
        <end position="135"/>
    </location>
</feature>
<reference evidence="3 4" key="1">
    <citation type="submission" date="2019-01" db="EMBL/GenBank/DDBJ databases">
        <title>Complete sequence and annotation of the Mycoplasma phocirhinis strain 852T genome.</title>
        <authorList>
            <person name="Frasca S.Jr."/>
            <person name="Kutish G.F."/>
            <person name="Castellanos Gell J."/>
            <person name="Michaels D.L."/>
            <person name="Brown D.R."/>
        </authorList>
    </citation>
    <scope>NUCLEOTIDE SEQUENCE [LARGE SCALE GENOMIC DNA]</scope>
    <source>
        <strain evidence="3 4">852</strain>
    </source>
</reference>
<feature type="transmembrane region" description="Helical" evidence="2">
    <location>
        <begin position="140"/>
        <end position="161"/>
    </location>
</feature>
<keyword evidence="2" id="KW-1133">Transmembrane helix</keyword>
<organism evidence="3 4">
    <name type="scientific">Mycoplasmopsis phocirhinis</name>
    <dbReference type="NCBI Taxonomy" id="142650"/>
    <lineage>
        <taxon>Bacteria</taxon>
        <taxon>Bacillati</taxon>
        <taxon>Mycoplasmatota</taxon>
        <taxon>Mycoplasmoidales</taxon>
        <taxon>Metamycoplasmataceae</taxon>
        <taxon>Mycoplasmopsis</taxon>
    </lineage>
</organism>
<evidence type="ECO:0000256" key="1">
    <source>
        <dbReference type="SAM" id="Coils"/>
    </source>
</evidence>
<evidence type="ECO:0000313" key="4">
    <source>
        <dbReference type="Proteomes" id="UP000289326"/>
    </source>
</evidence>
<accession>A0A4P6MRP6</accession>
<dbReference type="AlphaFoldDB" id="A0A4P6MRP6"/>
<feature type="transmembrane region" description="Helical" evidence="2">
    <location>
        <begin position="64"/>
        <end position="83"/>
    </location>
</feature>
<evidence type="ECO:0008006" key="5">
    <source>
        <dbReference type="Google" id="ProtNLM"/>
    </source>
</evidence>
<dbReference type="OrthoDB" id="400786at2"/>
<keyword evidence="2" id="KW-0812">Transmembrane</keyword>
<dbReference type="RefSeq" id="WP_130429516.1">
    <property type="nucleotide sequence ID" value="NZ_CP034841.1"/>
</dbReference>
<dbReference type="Proteomes" id="UP000289326">
    <property type="component" value="Chromosome"/>
</dbReference>
<keyword evidence="2" id="KW-0472">Membrane</keyword>
<dbReference type="EMBL" id="CP034841">
    <property type="protein sequence ID" value="QBF34739.1"/>
    <property type="molecule type" value="Genomic_DNA"/>
</dbReference>
<dbReference type="KEGG" id="mphi:EG856_02310"/>
<keyword evidence="4" id="KW-1185">Reference proteome</keyword>
<proteinExistence type="predicted"/>
<evidence type="ECO:0000313" key="3">
    <source>
        <dbReference type="EMBL" id="QBF34739.1"/>
    </source>
</evidence>